<evidence type="ECO:0000256" key="11">
    <source>
        <dbReference type="ARBA" id="ARBA00022842"/>
    </source>
</evidence>
<comment type="catalytic activity">
    <reaction evidence="16 20">
        <text>DNA(n) + a 2'-deoxyribonucleoside 5'-triphosphate = DNA(n+1) + diphosphate</text>
        <dbReference type="Rhea" id="RHEA:22508"/>
        <dbReference type="Rhea" id="RHEA-COMP:17339"/>
        <dbReference type="Rhea" id="RHEA-COMP:17340"/>
        <dbReference type="ChEBI" id="CHEBI:33019"/>
        <dbReference type="ChEBI" id="CHEBI:61560"/>
        <dbReference type="ChEBI" id="CHEBI:173112"/>
        <dbReference type="EC" id="2.7.7.7"/>
    </reaction>
</comment>
<dbReference type="GO" id="GO:0045004">
    <property type="term" value="P:DNA replication proofreading"/>
    <property type="evidence" value="ECO:0007669"/>
    <property type="project" value="TreeGrafter"/>
</dbReference>
<dbReference type="SMART" id="SM00479">
    <property type="entry name" value="EXOIII"/>
    <property type="match status" value="1"/>
</dbReference>
<gene>
    <name evidence="20 22" type="primary">dnaQ</name>
    <name evidence="22" type="ORF">FXV83_15940</name>
</gene>
<keyword evidence="8 19" id="KW-0479">Metal-binding</keyword>
<dbReference type="RefSeq" id="WP_148740360.1">
    <property type="nucleotide sequence ID" value="NZ_VSTH01000051.1"/>
</dbReference>
<dbReference type="FunFam" id="3.30.420.10:FF:000012">
    <property type="entry name" value="DNA polymerase III subunit epsilon"/>
    <property type="match status" value="1"/>
</dbReference>
<dbReference type="SUPFAM" id="SSF53098">
    <property type="entry name" value="Ribonuclease H-like"/>
    <property type="match status" value="1"/>
</dbReference>
<dbReference type="Gene3D" id="3.30.420.10">
    <property type="entry name" value="Ribonuclease H-like superfamily/Ribonuclease H"/>
    <property type="match status" value="1"/>
</dbReference>
<comment type="cofactor">
    <cofactor evidence="19">
        <name>Mg(2+)</name>
        <dbReference type="ChEBI" id="CHEBI:18420"/>
    </cofactor>
    <cofactor evidence="19">
        <name>Mn(2+)</name>
        <dbReference type="ChEBI" id="CHEBI:29035"/>
    </cofactor>
    <text evidence="19">Binds 2 divalent metal cations. Magnesium or manganese.</text>
</comment>
<evidence type="ECO:0000256" key="4">
    <source>
        <dbReference type="ARBA" id="ARBA00022679"/>
    </source>
</evidence>
<keyword evidence="5 20" id="KW-0548">Nucleotidyltransferase</keyword>
<keyword evidence="23" id="KW-1185">Reference proteome</keyword>
<dbReference type="PANTHER" id="PTHR30231">
    <property type="entry name" value="DNA POLYMERASE III SUBUNIT EPSILON"/>
    <property type="match status" value="1"/>
</dbReference>
<dbReference type="GO" id="GO:0005829">
    <property type="term" value="C:cytosol"/>
    <property type="evidence" value="ECO:0007669"/>
    <property type="project" value="TreeGrafter"/>
</dbReference>
<dbReference type="NCBIfam" id="TIGR01406">
    <property type="entry name" value="dnaQ_proteo"/>
    <property type="match status" value="1"/>
</dbReference>
<keyword evidence="7 20" id="KW-0540">Nuclease</keyword>
<comment type="caution">
    <text evidence="22">The sequence shown here is derived from an EMBL/GenBank/DDBJ whole genome shotgun (WGS) entry which is preliminary data.</text>
</comment>
<comment type="cofactor">
    <cofactor evidence="1 20">
        <name>Mn(2+)</name>
        <dbReference type="ChEBI" id="CHEBI:29035"/>
    </cofactor>
</comment>
<dbReference type="EMBL" id="VSTH01000051">
    <property type="protein sequence ID" value="TYO65426.1"/>
    <property type="molecule type" value="Genomic_DNA"/>
</dbReference>
<evidence type="ECO:0000256" key="3">
    <source>
        <dbReference type="ARBA" id="ARBA00020352"/>
    </source>
</evidence>
<keyword evidence="4 20" id="KW-0808">Transferase</keyword>
<dbReference type="NCBIfam" id="TIGR00573">
    <property type="entry name" value="dnaq"/>
    <property type="match status" value="1"/>
</dbReference>
<dbReference type="GO" id="GO:0046872">
    <property type="term" value="F:metal ion binding"/>
    <property type="evidence" value="ECO:0007669"/>
    <property type="project" value="UniProtKB-KW"/>
</dbReference>
<dbReference type="InterPro" id="IPR012337">
    <property type="entry name" value="RNaseH-like_sf"/>
</dbReference>
<evidence type="ECO:0000256" key="6">
    <source>
        <dbReference type="ARBA" id="ARBA00022705"/>
    </source>
</evidence>
<evidence type="ECO:0000256" key="13">
    <source>
        <dbReference type="ARBA" id="ARBA00023211"/>
    </source>
</evidence>
<dbReference type="PANTHER" id="PTHR30231:SF41">
    <property type="entry name" value="DNA POLYMERASE III SUBUNIT EPSILON"/>
    <property type="match status" value="1"/>
</dbReference>
<dbReference type="InterPro" id="IPR013520">
    <property type="entry name" value="Ribonucl_H"/>
</dbReference>
<evidence type="ECO:0000256" key="9">
    <source>
        <dbReference type="ARBA" id="ARBA00022801"/>
    </source>
</evidence>
<feature type="domain" description="Exonuclease" evidence="21">
    <location>
        <begin position="2"/>
        <end position="170"/>
    </location>
</feature>
<dbReference type="CDD" id="cd06131">
    <property type="entry name" value="DNA_pol_III_epsilon_Ecoli_like"/>
    <property type="match status" value="1"/>
</dbReference>
<dbReference type="Pfam" id="PF00929">
    <property type="entry name" value="RNase_T"/>
    <property type="match status" value="1"/>
</dbReference>
<feature type="binding site" evidence="19">
    <location>
        <position position="7"/>
    </location>
    <ligand>
        <name>a divalent metal cation</name>
        <dbReference type="ChEBI" id="CHEBI:60240"/>
        <label>1</label>
        <note>catalytic</note>
    </ligand>
</feature>
<comment type="function">
    <text evidence="14 20">DNA polymerase III is a complex, multichain enzyme responsible for most of the replicative synthesis in bacteria. The epsilon subunit contain the editing function and is a proofreading 3'-5' exonuclease.</text>
</comment>
<keyword evidence="11 19" id="KW-0460">Magnesium</keyword>
<evidence type="ECO:0000313" key="22">
    <source>
        <dbReference type="EMBL" id="TYO65426.1"/>
    </source>
</evidence>
<protein>
    <recommendedName>
        <fullName evidence="3 20">DNA polymerase III subunit epsilon</fullName>
        <ecNumber evidence="2 20">2.7.7.7</ecNumber>
    </recommendedName>
</protein>
<dbReference type="InterPro" id="IPR036397">
    <property type="entry name" value="RNaseH_sf"/>
</dbReference>
<dbReference type="InterPro" id="IPR006054">
    <property type="entry name" value="DnaQ"/>
</dbReference>
<evidence type="ECO:0000256" key="14">
    <source>
        <dbReference type="ARBA" id="ARBA00025483"/>
    </source>
</evidence>
<dbReference type="GO" id="GO:0003677">
    <property type="term" value="F:DNA binding"/>
    <property type="evidence" value="ECO:0007669"/>
    <property type="project" value="InterPro"/>
</dbReference>
<dbReference type="EC" id="2.7.7.7" evidence="2 20"/>
<evidence type="ECO:0000256" key="10">
    <source>
        <dbReference type="ARBA" id="ARBA00022839"/>
    </source>
</evidence>
<evidence type="ECO:0000256" key="8">
    <source>
        <dbReference type="ARBA" id="ARBA00022723"/>
    </source>
</evidence>
<feature type="binding site" evidence="18">
    <location>
        <position position="153"/>
    </location>
    <ligand>
        <name>substrate</name>
    </ligand>
</feature>
<keyword evidence="10 20" id="KW-0269">Exonuclease</keyword>
<name>A0A5S4YLZ7_9BRAD</name>
<evidence type="ECO:0000256" key="7">
    <source>
        <dbReference type="ARBA" id="ARBA00022722"/>
    </source>
</evidence>
<evidence type="ECO:0000256" key="19">
    <source>
        <dbReference type="PIRSR" id="PIRSR606309-3"/>
    </source>
</evidence>
<feature type="binding site" evidence="18">
    <location>
        <position position="56"/>
    </location>
    <ligand>
        <name>substrate</name>
    </ligand>
</feature>
<evidence type="ECO:0000256" key="17">
    <source>
        <dbReference type="PIRSR" id="PIRSR606309-1"/>
    </source>
</evidence>
<feature type="binding site" evidence="19">
    <location>
        <position position="153"/>
    </location>
    <ligand>
        <name>a divalent metal cation</name>
        <dbReference type="ChEBI" id="CHEBI:60240"/>
        <label>1</label>
        <note>catalytic</note>
    </ligand>
</feature>
<evidence type="ECO:0000256" key="18">
    <source>
        <dbReference type="PIRSR" id="PIRSR606309-2"/>
    </source>
</evidence>
<evidence type="ECO:0000313" key="23">
    <source>
        <dbReference type="Proteomes" id="UP000324797"/>
    </source>
</evidence>
<comment type="subunit">
    <text evidence="15 20">DNA polymerase III contains a core (composed of alpha, epsilon and theta chains) that associates with a tau subunit. This core dimerizes to form the POLIII' complex. PolIII' associates with the gamma complex (composed of gamma, delta, delta', psi and chi chains) and with the beta chain to form the complete DNA polymerase III complex.</text>
</comment>
<feature type="binding site" evidence="18">
    <location>
        <position position="9"/>
    </location>
    <ligand>
        <name>substrate</name>
    </ligand>
</feature>
<keyword evidence="13 19" id="KW-0464">Manganese</keyword>
<evidence type="ECO:0000256" key="1">
    <source>
        <dbReference type="ARBA" id="ARBA00001936"/>
    </source>
</evidence>
<dbReference type="GO" id="GO:0003887">
    <property type="term" value="F:DNA-directed DNA polymerase activity"/>
    <property type="evidence" value="ECO:0007669"/>
    <property type="project" value="UniProtKB-KW"/>
</dbReference>
<feature type="binding site" evidence="18">
    <location>
        <position position="7"/>
    </location>
    <ligand>
        <name>substrate</name>
    </ligand>
</feature>
<dbReference type="Proteomes" id="UP000324797">
    <property type="component" value="Unassembled WGS sequence"/>
</dbReference>
<evidence type="ECO:0000256" key="12">
    <source>
        <dbReference type="ARBA" id="ARBA00022932"/>
    </source>
</evidence>
<evidence type="ECO:0000259" key="21">
    <source>
        <dbReference type="SMART" id="SM00479"/>
    </source>
</evidence>
<evidence type="ECO:0000256" key="15">
    <source>
        <dbReference type="ARBA" id="ARBA00026073"/>
    </source>
</evidence>
<evidence type="ECO:0000256" key="16">
    <source>
        <dbReference type="ARBA" id="ARBA00049244"/>
    </source>
</evidence>
<organism evidence="22 23">
    <name type="scientific">Bradyrhizobium hipponense</name>
    <dbReference type="NCBI Taxonomy" id="2605638"/>
    <lineage>
        <taxon>Bacteria</taxon>
        <taxon>Pseudomonadati</taxon>
        <taxon>Pseudomonadota</taxon>
        <taxon>Alphaproteobacteria</taxon>
        <taxon>Hyphomicrobiales</taxon>
        <taxon>Nitrobacteraceae</taxon>
        <taxon>Bradyrhizobium</taxon>
    </lineage>
</organism>
<feature type="active site" description="Proton acceptor" evidence="17">
    <location>
        <position position="148"/>
    </location>
</feature>
<dbReference type="InterPro" id="IPR006309">
    <property type="entry name" value="DnaQ_proteo"/>
</dbReference>
<keyword evidence="9 20" id="KW-0378">Hydrolase</keyword>
<dbReference type="GO" id="GO:0008408">
    <property type="term" value="F:3'-5' exonuclease activity"/>
    <property type="evidence" value="ECO:0007669"/>
    <property type="project" value="TreeGrafter"/>
</dbReference>
<dbReference type="NCBIfam" id="NF004316">
    <property type="entry name" value="PRK05711.1"/>
    <property type="match status" value="1"/>
</dbReference>
<accession>A0A5S4YLZ7</accession>
<feature type="binding site" evidence="18">
    <location>
        <position position="51"/>
    </location>
    <ligand>
        <name>substrate</name>
    </ligand>
</feature>
<feature type="binding site" evidence="19">
    <location>
        <position position="9"/>
    </location>
    <ligand>
        <name>a divalent metal cation</name>
        <dbReference type="ChEBI" id="CHEBI:60240"/>
        <label>1</label>
        <note>catalytic</note>
    </ligand>
</feature>
<proteinExistence type="predicted"/>
<sequence length="225" mass="25555">MREIIFDTETTGLDRKKDRVVEIGCVEIVDMVPTGRTFHQYCNPLMPVSREAYRIHGLSDVFLATKPTFKRIHNRFLSFIEGARLVAHNATFDISMINEELDRLGIAPLENEVVDTLAMAREVHPRRKHTLDALCSIYNIDTSRRTEHGALLDSELLAQVYVEMRGGLQIGMQLDLLAGAAEEEEVKPARQRPTPLASRLTNEDIAAHRAFVETLGEKAIWREYV</sequence>
<keyword evidence="6 20" id="KW-0235">DNA replication</keyword>
<evidence type="ECO:0000256" key="5">
    <source>
        <dbReference type="ARBA" id="ARBA00022695"/>
    </source>
</evidence>
<keyword evidence="12 20" id="KW-0239">DNA-directed DNA polymerase</keyword>
<evidence type="ECO:0000256" key="2">
    <source>
        <dbReference type="ARBA" id="ARBA00012417"/>
    </source>
</evidence>
<dbReference type="AlphaFoldDB" id="A0A5S4YLZ7"/>
<evidence type="ECO:0000256" key="20">
    <source>
        <dbReference type="RuleBase" id="RU364087"/>
    </source>
</evidence>
<reference evidence="22 23" key="1">
    <citation type="submission" date="2019-08" db="EMBL/GenBank/DDBJ databases">
        <title>Bradyrhizobium hipponensis sp. nov., a rhizobium isolated from a Lupinus angustifolius root nodule in Tunisia.</title>
        <authorList>
            <person name="Off K."/>
            <person name="Rejili M."/>
            <person name="Mars M."/>
            <person name="Brachmann A."/>
            <person name="Marin M."/>
        </authorList>
    </citation>
    <scope>NUCLEOTIDE SEQUENCE [LARGE SCALE GENOMIC DNA]</scope>
    <source>
        <strain evidence="23">aSej3</strain>
    </source>
</reference>